<evidence type="ECO:0000256" key="8">
    <source>
        <dbReference type="ARBA" id="ARBA00041975"/>
    </source>
</evidence>
<dbReference type="InterPro" id="IPR050188">
    <property type="entry name" value="RluA_PseudoU_synthase"/>
</dbReference>
<keyword evidence="12" id="KW-1185">Reference proteome</keyword>
<organism evidence="11 12">
    <name type="scientific">Balneatrix alpica</name>
    <dbReference type="NCBI Taxonomy" id="75684"/>
    <lineage>
        <taxon>Bacteria</taxon>
        <taxon>Pseudomonadati</taxon>
        <taxon>Pseudomonadota</taxon>
        <taxon>Gammaproteobacteria</taxon>
        <taxon>Oceanospirillales</taxon>
        <taxon>Balneatrichaceae</taxon>
        <taxon>Balneatrix</taxon>
    </lineage>
</organism>
<comment type="catalytic activity">
    <reaction evidence="3">
        <text>uridine(65) in tRNA = pseudouridine(65) in tRNA</text>
        <dbReference type="Rhea" id="RHEA:42536"/>
        <dbReference type="Rhea" id="RHEA-COMP:10103"/>
        <dbReference type="Rhea" id="RHEA-COMP:10104"/>
        <dbReference type="ChEBI" id="CHEBI:65314"/>
        <dbReference type="ChEBI" id="CHEBI:65315"/>
        <dbReference type="EC" id="5.4.99.26"/>
    </reaction>
</comment>
<feature type="domain" description="Pseudouridine synthase RsuA/RluA-like" evidence="10">
    <location>
        <begin position="10"/>
        <end position="170"/>
    </location>
</feature>
<dbReference type="EMBL" id="JBHLZN010000001">
    <property type="protein sequence ID" value="MFB9884906.1"/>
    <property type="molecule type" value="Genomic_DNA"/>
</dbReference>
<keyword evidence="2" id="KW-0413">Isomerase</keyword>
<dbReference type="PANTHER" id="PTHR21600">
    <property type="entry name" value="MITOCHONDRIAL RNA PSEUDOURIDINE SYNTHASE"/>
    <property type="match status" value="1"/>
</dbReference>
<comment type="function">
    <text evidence="4">Responsible for synthesis of pseudouridine from uracil-65 in transfer RNAs.</text>
</comment>
<dbReference type="InterPro" id="IPR020103">
    <property type="entry name" value="PsdUridine_synth_cat_dom_sf"/>
</dbReference>
<gene>
    <name evidence="11" type="ORF">ACFFLH_00560</name>
</gene>
<protein>
    <recommendedName>
        <fullName evidence="6">tRNA pseudouridine synthase C</fullName>
        <ecNumber evidence="5">5.4.99.26</ecNumber>
    </recommendedName>
    <alternativeName>
        <fullName evidence="8">tRNA pseudouridine(65) synthase</fullName>
    </alternativeName>
    <alternativeName>
        <fullName evidence="9">tRNA pseudouridylate synthase C</fullName>
    </alternativeName>
    <alternativeName>
        <fullName evidence="7">tRNA-uridine isomerase C</fullName>
    </alternativeName>
</protein>
<evidence type="ECO:0000256" key="1">
    <source>
        <dbReference type="ARBA" id="ARBA00022694"/>
    </source>
</evidence>
<dbReference type="Gene3D" id="3.30.2350.10">
    <property type="entry name" value="Pseudouridine synthase"/>
    <property type="match status" value="1"/>
</dbReference>
<name>A0ABV5Z6J7_9GAMM</name>
<accession>A0ABV5Z6J7</accession>
<comment type="caution">
    <text evidence="11">The sequence shown here is derived from an EMBL/GenBank/DDBJ whole genome shotgun (WGS) entry which is preliminary data.</text>
</comment>
<dbReference type="SUPFAM" id="SSF55120">
    <property type="entry name" value="Pseudouridine synthase"/>
    <property type="match status" value="1"/>
</dbReference>
<dbReference type="RefSeq" id="WP_027313459.1">
    <property type="nucleotide sequence ID" value="NZ_JBHLZN010000001.1"/>
</dbReference>
<evidence type="ECO:0000256" key="3">
    <source>
        <dbReference type="ARBA" id="ARBA00036607"/>
    </source>
</evidence>
<evidence type="ECO:0000313" key="11">
    <source>
        <dbReference type="EMBL" id="MFB9884906.1"/>
    </source>
</evidence>
<evidence type="ECO:0000256" key="9">
    <source>
        <dbReference type="ARBA" id="ARBA00043049"/>
    </source>
</evidence>
<evidence type="ECO:0000256" key="5">
    <source>
        <dbReference type="ARBA" id="ARBA00038943"/>
    </source>
</evidence>
<reference evidence="11 12" key="1">
    <citation type="submission" date="2024-09" db="EMBL/GenBank/DDBJ databases">
        <authorList>
            <person name="Sun Q."/>
            <person name="Mori K."/>
        </authorList>
    </citation>
    <scope>NUCLEOTIDE SEQUENCE [LARGE SCALE GENOMIC DNA]</scope>
    <source>
        <strain evidence="11 12">ATCC 51285</strain>
    </source>
</reference>
<dbReference type="InterPro" id="IPR006224">
    <property type="entry name" value="PsdUridine_synth_RluA-like_CS"/>
</dbReference>
<dbReference type="Pfam" id="PF00849">
    <property type="entry name" value="PseudoU_synth_2"/>
    <property type="match status" value="1"/>
</dbReference>
<evidence type="ECO:0000256" key="2">
    <source>
        <dbReference type="ARBA" id="ARBA00023235"/>
    </source>
</evidence>
<dbReference type="Proteomes" id="UP001589628">
    <property type="component" value="Unassembled WGS sequence"/>
</dbReference>
<keyword evidence="1" id="KW-0819">tRNA processing</keyword>
<evidence type="ECO:0000259" key="10">
    <source>
        <dbReference type="Pfam" id="PF00849"/>
    </source>
</evidence>
<evidence type="ECO:0000313" key="12">
    <source>
        <dbReference type="Proteomes" id="UP001589628"/>
    </source>
</evidence>
<sequence length="255" mass="29445">MLPILYQDKHLVVVYKPAGMLVHRSFRAPQETEFLLQRLRDQLGQRVYPVHRLDRPTAGLLVFALDADSARRLTESFTERGVQKSYLAIVRGHVQAAGEIDYPLQEQLDDYDDPRTQLDKDPQPARTSYVPLAHVTLPIAIGRYPEARYSLLRLHPHTGRQHQLRRHLKHIFHPIVGDTSYGEGRHNRLFREHFAWQRLALASLGLGFYHPYSGEWIDVQSAPDAELLMLLDKLGWSFAVTDLTNESKRIEDSVR</sequence>
<dbReference type="PROSITE" id="PS01129">
    <property type="entry name" value="PSI_RLU"/>
    <property type="match status" value="1"/>
</dbReference>
<evidence type="ECO:0000256" key="6">
    <source>
        <dbReference type="ARBA" id="ARBA00040675"/>
    </source>
</evidence>
<evidence type="ECO:0000256" key="7">
    <source>
        <dbReference type="ARBA" id="ARBA00041803"/>
    </source>
</evidence>
<proteinExistence type="predicted"/>
<dbReference type="InterPro" id="IPR006145">
    <property type="entry name" value="PsdUridine_synth_RsuA/RluA"/>
</dbReference>
<dbReference type="EC" id="5.4.99.26" evidence="5"/>
<evidence type="ECO:0000256" key="4">
    <source>
        <dbReference type="ARBA" id="ARBA00037670"/>
    </source>
</evidence>
<dbReference type="PANTHER" id="PTHR21600:SF56">
    <property type="entry name" value="TRNA PSEUDOURIDINE SYNTHASE C"/>
    <property type="match status" value="1"/>
</dbReference>